<dbReference type="SUPFAM" id="SSF53850">
    <property type="entry name" value="Periplasmic binding protein-like II"/>
    <property type="match status" value="1"/>
</dbReference>
<evidence type="ECO:0000313" key="4">
    <source>
        <dbReference type="Proteomes" id="UP001519921"/>
    </source>
</evidence>
<gene>
    <name evidence="3" type="ORF">KYD98_08000</name>
</gene>
<comment type="caution">
    <text evidence="3">The sequence shown here is derived from an EMBL/GenBank/DDBJ whole genome shotgun (WGS) entry which is preliminary data.</text>
</comment>
<dbReference type="InterPro" id="IPR000914">
    <property type="entry name" value="SBP_5_dom"/>
</dbReference>
<keyword evidence="4" id="KW-1185">Reference proteome</keyword>
<dbReference type="InterPro" id="IPR039424">
    <property type="entry name" value="SBP_5"/>
</dbReference>
<reference evidence="3 4" key="1">
    <citation type="submission" date="2021-07" db="EMBL/GenBank/DDBJ databases">
        <title>Clostridium weizhouense sp. nov., an anaerobic bacterium isolated from activated sludge of Petroleum wastewater.</title>
        <authorList>
            <person name="Li Q."/>
        </authorList>
    </citation>
    <scope>NUCLEOTIDE SEQUENCE [LARGE SCALE GENOMIC DNA]</scope>
    <source>
        <strain evidence="3 4">YB-6</strain>
    </source>
</reference>
<dbReference type="Pfam" id="PF00496">
    <property type="entry name" value="SBP_bac_5"/>
    <property type="match status" value="1"/>
</dbReference>
<feature type="signal peptide" evidence="1">
    <location>
        <begin position="1"/>
        <end position="24"/>
    </location>
</feature>
<dbReference type="PANTHER" id="PTHR30290">
    <property type="entry name" value="PERIPLASMIC BINDING COMPONENT OF ABC TRANSPORTER"/>
    <property type="match status" value="1"/>
</dbReference>
<dbReference type="CDD" id="cd08504">
    <property type="entry name" value="PBP2_OppA"/>
    <property type="match status" value="1"/>
</dbReference>
<dbReference type="InterPro" id="IPR030678">
    <property type="entry name" value="Peptide/Ni-bd"/>
</dbReference>
<accession>A0ABS7AMZ4</accession>
<evidence type="ECO:0000259" key="2">
    <source>
        <dbReference type="Pfam" id="PF00496"/>
    </source>
</evidence>
<dbReference type="Gene3D" id="3.40.190.10">
    <property type="entry name" value="Periplasmic binding protein-like II"/>
    <property type="match status" value="1"/>
</dbReference>
<proteinExistence type="predicted"/>
<organism evidence="3 4">
    <name type="scientific">Clostridium weizhouense</name>
    <dbReference type="NCBI Taxonomy" id="2859781"/>
    <lineage>
        <taxon>Bacteria</taxon>
        <taxon>Bacillati</taxon>
        <taxon>Bacillota</taxon>
        <taxon>Clostridia</taxon>
        <taxon>Eubacteriales</taxon>
        <taxon>Clostridiaceae</taxon>
        <taxon>Clostridium</taxon>
    </lineage>
</organism>
<dbReference type="PANTHER" id="PTHR30290:SF79">
    <property type="entry name" value="DIPEPTIDE-BINDING PROTEIN DPPE"/>
    <property type="match status" value="1"/>
</dbReference>
<dbReference type="EMBL" id="JAHXPT010000005">
    <property type="protein sequence ID" value="MBW6410032.1"/>
    <property type="molecule type" value="Genomic_DNA"/>
</dbReference>
<dbReference type="RefSeq" id="WP_219779091.1">
    <property type="nucleotide sequence ID" value="NZ_JAHXPT010000005.1"/>
</dbReference>
<dbReference type="Gene3D" id="3.10.105.10">
    <property type="entry name" value="Dipeptide-binding Protein, Domain 3"/>
    <property type="match status" value="1"/>
</dbReference>
<evidence type="ECO:0000313" key="3">
    <source>
        <dbReference type="EMBL" id="MBW6410032.1"/>
    </source>
</evidence>
<protein>
    <submittedName>
        <fullName evidence="3">Peptide ABC transporter substrate-binding protein</fullName>
    </submittedName>
</protein>
<feature type="chain" id="PRO_5046700877" evidence="1">
    <location>
        <begin position="25"/>
        <end position="557"/>
    </location>
</feature>
<dbReference type="PIRSF" id="PIRSF002741">
    <property type="entry name" value="MppA"/>
    <property type="match status" value="1"/>
</dbReference>
<evidence type="ECO:0000256" key="1">
    <source>
        <dbReference type="SAM" id="SignalP"/>
    </source>
</evidence>
<dbReference type="PROSITE" id="PS51257">
    <property type="entry name" value="PROKAR_LIPOPROTEIN"/>
    <property type="match status" value="1"/>
</dbReference>
<dbReference type="Gene3D" id="3.90.76.10">
    <property type="entry name" value="Dipeptide-binding Protein, Domain 1"/>
    <property type="match status" value="1"/>
</dbReference>
<feature type="domain" description="Solute-binding protein family 5" evidence="2">
    <location>
        <begin position="82"/>
        <end position="478"/>
    </location>
</feature>
<name>A0ABS7AMZ4_9CLOT</name>
<dbReference type="Proteomes" id="UP001519921">
    <property type="component" value="Unassembled WGS sequence"/>
</dbReference>
<keyword evidence="1" id="KW-0732">Signal</keyword>
<sequence length="557" mass="62225">MKKSKLKKLCATTLALSLGMSVLAGCGGATKKTAEKDGKILTYNLNADPKTLDPALNNAVDGGIVLVNAFEGLCKLDENDKAIPGVAEKWDVSQDGTVYTFHLRDSKWSNGEAVTAGDFEYAWKRVINPKTAAEYAYQMSYVKGADEFNQTKDINGDGKIDTIDDIGVKAIDDKTLEVTLKEPCSYFLELTAFPCYFPVNKQLVEGNAQWANNAETYVSNGPFKITKYAIKDQIVLDKNENYYDKDKVKLDKVDMKLVTEETSAWASYQSGQFDMVDVVPLSEVQTAVKDGTAKIFDQLGTYFYCVNVSEKAKSINPEAAKVLSDVKVRKALALAIDRPSLVKNVTKAEQIPAYSFVPEGIKGKDEKDFAGKKYFKPEGDIEEAKKLLAEAGYPNGEGFPSIVLSFNPESGHGTIAQAVQDMWKNNLGINIELQSQEWKVFQKTRDNKEYLIARHAWIGDYVDPMTFLEMWISTSGQNNAGYNNPKYDELIKSAKTEQDPTKRFDLMHQAEDVLMEDMPIIPVYYYTNPKGIKDYVKDVRVSPLGFIYFDKAYIEGK</sequence>